<dbReference type="AlphaFoldDB" id="A0A6J7E5J0"/>
<sequence>MRIAVASLVVLTLFGCSAKQVSQPVPTITSPGAALIKTAPSTLTITCGPNGTSVSGTIVTTSKTGVKLLVRNTAKKPRLLGYQITPYNGNQSSLGTIKPVSGKKPTTYALIPGHMDLRCGTSANTGLDDPVTLDIVNRDGFYNDVSVEKSLGCTLLNRQTPEIFPERATRKEALTLMAGRLPTPGKYTFKPGPGYASDSTSQHLIFRSSKGWGLATVTTLPNLSYRPAVVAQCLKR</sequence>
<reference evidence="1" key="1">
    <citation type="submission" date="2020-05" db="EMBL/GenBank/DDBJ databases">
        <authorList>
            <person name="Chiriac C."/>
            <person name="Salcher M."/>
            <person name="Ghai R."/>
            <person name="Kavagutti S V."/>
        </authorList>
    </citation>
    <scope>NUCLEOTIDE SEQUENCE</scope>
</reference>
<organism evidence="1">
    <name type="scientific">freshwater metagenome</name>
    <dbReference type="NCBI Taxonomy" id="449393"/>
    <lineage>
        <taxon>unclassified sequences</taxon>
        <taxon>metagenomes</taxon>
        <taxon>ecological metagenomes</taxon>
    </lineage>
</organism>
<accession>A0A6J7E5J0</accession>
<name>A0A6J7E5J0_9ZZZZ</name>
<gene>
    <name evidence="1" type="ORF">UFOPK3401_01209</name>
</gene>
<evidence type="ECO:0000313" key="1">
    <source>
        <dbReference type="EMBL" id="CAB4878206.1"/>
    </source>
</evidence>
<protein>
    <submittedName>
        <fullName evidence="1">Unannotated protein</fullName>
    </submittedName>
</protein>
<proteinExistence type="predicted"/>
<dbReference type="EMBL" id="CAFBLM010000062">
    <property type="protein sequence ID" value="CAB4878206.1"/>
    <property type="molecule type" value="Genomic_DNA"/>
</dbReference>
<dbReference type="PROSITE" id="PS51257">
    <property type="entry name" value="PROKAR_LIPOPROTEIN"/>
    <property type="match status" value="1"/>
</dbReference>